<organism evidence="1 2">
    <name type="scientific">Acorus calamus</name>
    <name type="common">Sweet flag</name>
    <dbReference type="NCBI Taxonomy" id="4465"/>
    <lineage>
        <taxon>Eukaryota</taxon>
        <taxon>Viridiplantae</taxon>
        <taxon>Streptophyta</taxon>
        <taxon>Embryophyta</taxon>
        <taxon>Tracheophyta</taxon>
        <taxon>Spermatophyta</taxon>
        <taxon>Magnoliopsida</taxon>
        <taxon>Liliopsida</taxon>
        <taxon>Acoraceae</taxon>
        <taxon>Acorus</taxon>
    </lineage>
</organism>
<accession>A0AAV9C477</accession>
<evidence type="ECO:0000313" key="1">
    <source>
        <dbReference type="EMBL" id="KAK1283505.1"/>
    </source>
</evidence>
<comment type="caution">
    <text evidence="1">The sequence shown here is derived from an EMBL/GenBank/DDBJ whole genome shotgun (WGS) entry which is preliminary data.</text>
</comment>
<evidence type="ECO:0000313" key="2">
    <source>
        <dbReference type="Proteomes" id="UP001180020"/>
    </source>
</evidence>
<reference evidence="1" key="2">
    <citation type="submission" date="2023-06" db="EMBL/GenBank/DDBJ databases">
        <authorList>
            <person name="Ma L."/>
            <person name="Liu K.-W."/>
            <person name="Li Z."/>
            <person name="Hsiao Y.-Y."/>
            <person name="Qi Y."/>
            <person name="Fu T."/>
            <person name="Tang G."/>
            <person name="Zhang D."/>
            <person name="Sun W.-H."/>
            <person name="Liu D.-K."/>
            <person name="Li Y."/>
            <person name="Chen G.-Z."/>
            <person name="Liu X.-D."/>
            <person name="Liao X.-Y."/>
            <person name="Jiang Y.-T."/>
            <person name="Yu X."/>
            <person name="Hao Y."/>
            <person name="Huang J."/>
            <person name="Zhao X.-W."/>
            <person name="Ke S."/>
            <person name="Chen Y.-Y."/>
            <person name="Wu W.-L."/>
            <person name="Hsu J.-L."/>
            <person name="Lin Y.-F."/>
            <person name="Huang M.-D."/>
            <person name="Li C.-Y."/>
            <person name="Huang L."/>
            <person name="Wang Z.-W."/>
            <person name="Zhao X."/>
            <person name="Zhong W.-Y."/>
            <person name="Peng D.-H."/>
            <person name="Ahmad S."/>
            <person name="Lan S."/>
            <person name="Zhang J.-S."/>
            <person name="Tsai W.-C."/>
            <person name="Van De Peer Y."/>
            <person name="Liu Z.-J."/>
        </authorList>
    </citation>
    <scope>NUCLEOTIDE SEQUENCE</scope>
    <source>
        <strain evidence="1">CP</strain>
        <tissue evidence="1">Leaves</tissue>
    </source>
</reference>
<reference evidence="1" key="1">
    <citation type="journal article" date="2023" name="Nat. Commun.">
        <title>Diploid and tetraploid genomes of Acorus and the evolution of monocots.</title>
        <authorList>
            <person name="Ma L."/>
            <person name="Liu K.W."/>
            <person name="Li Z."/>
            <person name="Hsiao Y.Y."/>
            <person name="Qi Y."/>
            <person name="Fu T."/>
            <person name="Tang G.D."/>
            <person name="Zhang D."/>
            <person name="Sun W.H."/>
            <person name="Liu D.K."/>
            <person name="Li Y."/>
            <person name="Chen G.Z."/>
            <person name="Liu X.D."/>
            <person name="Liao X.Y."/>
            <person name="Jiang Y.T."/>
            <person name="Yu X."/>
            <person name="Hao Y."/>
            <person name="Huang J."/>
            <person name="Zhao X.W."/>
            <person name="Ke S."/>
            <person name="Chen Y.Y."/>
            <person name="Wu W.L."/>
            <person name="Hsu J.L."/>
            <person name="Lin Y.F."/>
            <person name="Huang M.D."/>
            <person name="Li C.Y."/>
            <person name="Huang L."/>
            <person name="Wang Z.W."/>
            <person name="Zhao X."/>
            <person name="Zhong W.Y."/>
            <person name="Peng D.H."/>
            <person name="Ahmad S."/>
            <person name="Lan S."/>
            <person name="Zhang J.S."/>
            <person name="Tsai W.C."/>
            <person name="Van de Peer Y."/>
            <person name="Liu Z.J."/>
        </authorList>
    </citation>
    <scope>NUCLEOTIDE SEQUENCE</scope>
    <source>
        <strain evidence="1">CP</strain>
    </source>
</reference>
<gene>
    <name evidence="1" type="ORF">QJS10_CPB21g01143</name>
</gene>
<dbReference type="AlphaFoldDB" id="A0AAV9C477"/>
<dbReference type="EMBL" id="JAUJYO010000021">
    <property type="protein sequence ID" value="KAK1283505.1"/>
    <property type="molecule type" value="Genomic_DNA"/>
</dbReference>
<keyword evidence="2" id="KW-1185">Reference proteome</keyword>
<sequence length="92" mass="10110">MQKSFMHGVNTSMEEEAELAAWMGCSTAVLPTKHLGLPLVKGRLKKEQWDPLIERFERRLAGWHGKLLSWGGAADSLASGANEPANLLPLNI</sequence>
<dbReference type="Proteomes" id="UP001180020">
    <property type="component" value="Unassembled WGS sequence"/>
</dbReference>
<name>A0AAV9C477_ACOCL</name>
<dbReference type="PANTHER" id="PTHR33116:SF78">
    <property type="entry name" value="OS12G0587133 PROTEIN"/>
    <property type="match status" value="1"/>
</dbReference>
<dbReference type="PANTHER" id="PTHR33116">
    <property type="entry name" value="REVERSE TRANSCRIPTASE ZINC-BINDING DOMAIN-CONTAINING PROTEIN-RELATED-RELATED"/>
    <property type="match status" value="1"/>
</dbReference>
<protein>
    <submittedName>
        <fullName evidence="1">Uncharacterized protein</fullName>
    </submittedName>
</protein>
<proteinExistence type="predicted"/>